<comment type="caution">
    <text evidence="1">The sequence shown here is derived from an EMBL/GenBank/DDBJ whole genome shotgun (WGS) entry which is preliminary data.</text>
</comment>
<name>A0ACC1MBA1_9FUNG</name>
<keyword evidence="2" id="KW-1185">Reference proteome</keyword>
<organism evidence="1 2">
    <name type="scientific">Coemansia aciculifera</name>
    <dbReference type="NCBI Taxonomy" id="417176"/>
    <lineage>
        <taxon>Eukaryota</taxon>
        <taxon>Fungi</taxon>
        <taxon>Fungi incertae sedis</taxon>
        <taxon>Zoopagomycota</taxon>
        <taxon>Kickxellomycotina</taxon>
        <taxon>Kickxellomycetes</taxon>
        <taxon>Kickxellales</taxon>
        <taxon>Kickxellaceae</taxon>
        <taxon>Coemansia</taxon>
    </lineage>
</organism>
<evidence type="ECO:0000313" key="2">
    <source>
        <dbReference type="Proteomes" id="UP001139981"/>
    </source>
</evidence>
<proteinExistence type="predicted"/>
<sequence length="200" mass="22862">MNSYGQYSSLQRNAPPARPAAPKVSDDMLEEIQEAFTLFDTNKDGFLDYFELKVAMRAVGFDMKKDEVLKILGRHGSDDGAKISSESFVTVMSEMVSKRDPVEEFRRAFRLIDENGSGLITVANLRRIARELGENIADDELQAMVEEFDMDNDGASKCFLQEWFQNQLRILLIRLSFCHVRSLIIVVNEEEFIRIMVNGH</sequence>
<dbReference type="Proteomes" id="UP001139981">
    <property type="component" value="Unassembled WGS sequence"/>
</dbReference>
<protein>
    <submittedName>
        <fullName evidence="1">Calcium-binding component of the spindle pole body (SPB) half-bridge</fullName>
    </submittedName>
</protein>
<evidence type="ECO:0000313" key="1">
    <source>
        <dbReference type="EMBL" id="KAJ2900818.1"/>
    </source>
</evidence>
<dbReference type="EMBL" id="JANBVB010000002">
    <property type="protein sequence ID" value="KAJ2900818.1"/>
    <property type="molecule type" value="Genomic_DNA"/>
</dbReference>
<accession>A0ACC1MBA1</accession>
<reference evidence="1" key="1">
    <citation type="submission" date="2022-07" db="EMBL/GenBank/DDBJ databases">
        <title>Phylogenomic reconstructions and comparative analyses of Kickxellomycotina fungi.</title>
        <authorList>
            <person name="Reynolds N.K."/>
            <person name="Stajich J.E."/>
            <person name="Barry K."/>
            <person name="Grigoriev I.V."/>
            <person name="Crous P."/>
            <person name="Smith M.E."/>
        </authorList>
    </citation>
    <scope>NUCLEOTIDE SEQUENCE</scope>
    <source>
        <strain evidence="1">CBS 190363</strain>
    </source>
</reference>
<gene>
    <name evidence="1" type="primary">CDC31</name>
    <name evidence="1" type="ORF">IWW38_000193</name>
</gene>